<proteinExistence type="predicted"/>
<keyword evidence="2" id="KW-1185">Reference proteome</keyword>
<dbReference type="Proteomes" id="UP000235672">
    <property type="component" value="Unassembled WGS sequence"/>
</dbReference>
<evidence type="ECO:0000313" key="2">
    <source>
        <dbReference type="Proteomes" id="UP000235672"/>
    </source>
</evidence>
<dbReference type="AlphaFoldDB" id="A0A2J6PDD0"/>
<accession>A0A2J6PDD0</accession>
<gene>
    <name evidence="1" type="ORF">NA56DRAFT_58649</name>
</gene>
<reference evidence="1 2" key="1">
    <citation type="submission" date="2016-05" db="EMBL/GenBank/DDBJ databases">
        <title>A degradative enzymes factory behind the ericoid mycorrhizal symbiosis.</title>
        <authorList>
            <consortium name="DOE Joint Genome Institute"/>
            <person name="Martino E."/>
            <person name="Morin E."/>
            <person name="Grelet G."/>
            <person name="Kuo A."/>
            <person name="Kohler A."/>
            <person name="Daghino S."/>
            <person name="Barry K."/>
            <person name="Choi C."/>
            <person name="Cichocki N."/>
            <person name="Clum A."/>
            <person name="Copeland A."/>
            <person name="Hainaut M."/>
            <person name="Haridas S."/>
            <person name="Labutti K."/>
            <person name="Lindquist E."/>
            <person name="Lipzen A."/>
            <person name="Khouja H.-R."/>
            <person name="Murat C."/>
            <person name="Ohm R."/>
            <person name="Olson A."/>
            <person name="Spatafora J."/>
            <person name="Veneault-Fourrey C."/>
            <person name="Henrissat B."/>
            <person name="Grigoriev I."/>
            <person name="Martin F."/>
            <person name="Perotto S."/>
        </authorList>
    </citation>
    <scope>NUCLEOTIDE SEQUENCE [LARGE SCALE GENOMIC DNA]</scope>
    <source>
        <strain evidence="1 2">UAMH 7357</strain>
    </source>
</reference>
<organism evidence="1 2">
    <name type="scientific">Hyaloscypha hepaticicola</name>
    <dbReference type="NCBI Taxonomy" id="2082293"/>
    <lineage>
        <taxon>Eukaryota</taxon>
        <taxon>Fungi</taxon>
        <taxon>Dikarya</taxon>
        <taxon>Ascomycota</taxon>
        <taxon>Pezizomycotina</taxon>
        <taxon>Leotiomycetes</taxon>
        <taxon>Helotiales</taxon>
        <taxon>Hyaloscyphaceae</taxon>
        <taxon>Hyaloscypha</taxon>
    </lineage>
</organism>
<name>A0A2J6PDD0_9HELO</name>
<protein>
    <submittedName>
        <fullName evidence="1">Uncharacterized protein</fullName>
    </submittedName>
</protein>
<dbReference type="EMBL" id="KZ613578">
    <property type="protein sequence ID" value="PMD11989.1"/>
    <property type="molecule type" value="Genomic_DNA"/>
</dbReference>
<sequence>MPYNPLISRWYWALIGASYLDAACSGDRICNGQKAPKYDPAAIVKSVGRIYSRRGLTCLFVCLSIQFLLHHDVVNVR</sequence>
<evidence type="ECO:0000313" key="1">
    <source>
        <dbReference type="EMBL" id="PMD11989.1"/>
    </source>
</evidence>